<protein>
    <recommendedName>
        <fullName evidence="4">UrcA family protein</fullName>
    </recommendedName>
</protein>
<feature type="chain" id="PRO_5007834840" description="UrcA family protein" evidence="1">
    <location>
        <begin position="22"/>
        <end position="114"/>
    </location>
</feature>
<dbReference type="RefSeq" id="WP_063205285.1">
    <property type="nucleotide sequence ID" value="NZ_LUKD01000001.1"/>
</dbReference>
<accession>A0A162GNU3</accession>
<dbReference type="AlphaFoldDB" id="A0A162GNU3"/>
<dbReference type="Proteomes" id="UP000075799">
    <property type="component" value="Unassembled WGS sequence"/>
</dbReference>
<evidence type="ECO:0008006" key="4">
    <source>
        <dbReference type="Google" id="ProtNLM"/>
    </source>
</evidence>
<name>A0A162GNU3_BDEBC</name>
<proteinExistence type="predicted"/>
<evidence type="ECO:0000313" key="3">
    <source>
        <dbReference type="Proteomes" id="UP000075799"/>
    </source>
</evidence>
<dbReference type="EMBL" id="LUKD01000001">
    <property type="protein sequence ID" value="KYG68592.1"/>
    <property type="molecule type" value="Genomic_DNA"/>
</dbReference>
<organism evidence="2 3">
    <name type="scientific">Bdellovibrio bacteriovorus</name>
    <dbReference type="NCBI Taxonomy" id="959"/>
    <lineage>
        <taxon>Bacteria</taxon>
        <taxon>Pseudomonadati</taxon>
        <taxon>Bdellovibrionota</taxon>
        <taxon>Bdellovibrionia</taxon>
        <taxon>Bdellovibrionales</taxon>
        <taxon>Pseudobdellovibrionaceae</taxon>
        <taxon>Bdellovibrio</taxon>
    </lineage>
</organism>
<evidence type="ECO:0000313" key="2">
    <source>
        <dbReference type="EMBL" id="KYG68592.1"/>
    </source>
</evidence>
<gene>
    <name evidence="2" type="ORF">AZI87_04965</name>
</gene>
<keyword evidence="1" id="KW-0732">Signal</keyword>
<feature type="signal peptide" evidence="1">
    <location>
        <begin position="1"/>
        <end position="21"/>
    </location>
</feature>
<evidence type="ECO:0000256" key="1">
    <source>
        <dbReference type="SAM" id="SignalP"/>
    </source>
</evidence>
<dbReference type="OrthoDB" id="5294754at2"/>
<sequence>MIKFVLTLSTISVLFSSPAFAFVSPQEEKALIEAINNASPAQTHAEGIRCSLRNRMCLVRLHVAERQAGCMIERISDVSDLYTEEFDRTTGKSVFTLSRYAQDSLNHCVAELSR</sequence>
<reference evidence="2 3" key="1">
    <citation type="submission" date="2016-03" db="EMBL/GenBank/DDBJ databases">
        <authorList>
            <person name="Ploux O."/>
        </authorList>
    </citation>
    <scope>NUCLEOTIDE SEQUENCE [LARGE SCALE GENOMIC DNA]</scope>
    <source>
        <strain evidence="2 3">EC13</strain>
    </source>
</reference>
<comment type="caution">
    <text evidence="2">The sequence shown here is derived from an EMBL/GenBank/DDBJ whole genome shotgun (WGS) entry which is preliminary data.</text>
</comment>